<dbReference type="PIRSF" id="PIRSF015589">
    <property type="entry name" value="PP_kinase"/>
    <property type="match status" value="1"/>
</dbReference>
<proteinExistence type="inferred from homology"/>
<dbReference type="InterPro" id="IPR036832">
    <property type="entry name" value="PPK_N_dom_sf"/>
</dbReference>
<dbReference type="Pfam" id="PF13090">
    <property type="entry name" value="PP_kinase_C"/>
    <property type="match status" value="1"/>
</dbReference>
<dbReference type="InterPro" id="IPR024953">
    <property type="entry name" value="PP_kinase_middle"/>
</dbReference>
<feature type="binding site" evidence="6">
    <location>
        <position position="70"/>
    </location>
    <ligand>
        <name>ATP</name>
        <dbReference type="ChEBI" id="CHEBI:30616"/>
    </ligand>
</feature>
<comment type="PTM">
    <text evidence="6 7">An intermediate of this reaction is the autophosphorylated ppk in which a phosphate is covalently linked to a histidine residue through a N-P bond.</text>
</comment>
<feature type="domain" description="Polyphosphate kinase C-terminal" evidence="10">
    <location>
        <begin position="531"/>
        <end position="703"/>
    </location>
</feature>
<evidence type="ECO:0000313" key="13">
    <source>
        <dbReference type="Proteomes" id="UP000251431"/>
    </source>
</evidence>
<feature type="binding site" evidence="6">
    <location>
        <position position="403"/>
    </location>
    <ligand>
        <name>Mg(2+)</name>
        <dbReference type="ChEBI" id="CHEBI:18420"/>
    </ligand>
</feature>
<comment type="catalytic activity">
    <reaction evidence="6 7">
        <text>[phosphate](n) + ATP = [phosphate](n+1) + ADP</text>
        <dbReference type="Rhea" id="RHEA:19573"/>
        <dbReference type="Rhea" id="RHEA-COMP:9859"/>
        <dbReference type="Rhea" id="RHEA-COMP:14280"/>
        <dbReference type="ChEBI" id="CHEBI:16838"/>
        <dbReference type="ChEBI" id="CHEBI:30616"/>
        <dbReference type="ChEBI" id="CHEBI:456216"/>
        <dbReference type="EC" id="2.7.4.1"/>
    </reaction>
</comment>
<evidence type="ECO:0000313" key="12">
    <source>
        <dbReference type="EMBL" id="SPT99616.1"/>
    </source>
</evidence>
<gene>
    <name evidence="6 12" type="primary">ppk</name>
    <name evidence="12" type="ORF">NCTC7582_02492</name>
</gene>
<dbReference type="InterPro" id="IPR036830">
    <property type="entry name" value="PP_kinase_middle_dom_sf"/>
</dbReference>
<evidence type="ECO:0000256" key="6">
    <source>
        <dbReference type="HAMAP-Rule" id="MF_00347"/>
    </source>
</evidence>
<dbReference type="Pfam" id="PF17941">
    <property type="entry name" value="PP_kinase_C_1"/>
    <property type="match status" value="1"/>
</dbReference>
<dbReference type="InterPro" id="IPR025200">
    <property type="entry name" value="PPK_C_dom2"/>
</dbReference>
<feature type="binding site" evidence="6">
    <location>
        <position position="433"/>
    </location>
    <ligand>
        <name>Mg(2+)</name>
        <dbReference type="ChEBI" id="CHEBI:18420"/>
    </ligand>
</feature>
<dbReference type="EMBL" id="UAQE01000001">
    <property type="protein sequence ID" value="SPT99616.1"/>
    <property type="molecule type" value="Genomic_DNA"/>
</dbReference>
<dbReference type="SUPFAM" id="SSF56024">
    <property type="entry name" value="Phospholipase D/nuclease"/>
    <property type="match status" value="2"/>
</dbReference>
<feature type="binding site" evidence="6">
    <location>
        <position position="592"/>
    </location>
    <ligand>
        <name>ATP</name>
        <dbReference type="ChEBI" id="CHEBI:30616"/>
    </ligand>
</feature>
<dbReference type="Pfam" id="PF02503">
    <property type="entry name" value="PP_kinase"/>
    <property type="match status" value="1"/>
</dbReference>
<comment type="cofactor">
    <cofactor evidence="6">
        <name>Mg(2+)</name>
        <dbReference type="ChEBI" id="CHEBI:18420"/>
    </cofactor>
</comment>
<organism evidence="12 13">
    <name type="scientific">Lysinibacillus capsici</name>
    <dbReference type="NCBI Taxonomy" id="2115968"/>
    <lineage>
        <taxon>Bacteria</taxon>
        <taxon>Bacillati</taxon>
        <taxon>Bacillota</taxon>
        <taxon>Bacilli</taxon>
        <taxon>Bacillales</taxon>
        <taxon>Bacillaceae</taxon>
        <taxon>Lysinibacillus</taxon>
    </lineage>
</organism>
<keyword evidence="1 6" id="KW-0597">Phosphoprotein</keyword>
<dbReference type="SUPFAM" id="SSF143724">
    <property type="entry name" value="PHP14-like"/>
    <property type="match status" value="1"/>
</dbReference>
<keyword evidence="5 6" id="KW-0067">ATP-binding</keyword>
<feature type="binding site" evidence="6">
    <location>
        <position position="496"/>
    </location>
    <ligand>
        <name>ATP</name>
        <dbReference type="ChEBI" id="CHEBI:30616"/>
    </ligand>
</feature>
<reference evidence="12 13" key="1">
    <citation type="submission" date="2018-06" db="EMBL/GenBank/DDBJ databases">
        <authorList>
            <consortium name="Pathogen Informatics"/>
            <person name="Doyle S."/>
        </authorList>
    </citation>
    <scope>NUCLEOTIDE SEQUENCE [LARGE SCALE GENOMIC DNA]</scope>
    <source>
        <strain evidence="12 13">NCTC7582</strain>
    </source>
</reference>
<dbReference type="CDD" id="cd09168">
    <property type="entry name" value="PLDc_PaPPK1_C2_like"/>
    <property type="match status" value="1"/>
</dbReference>
<evidence type="ECO:0000256" key="4">
    <source>
        <dbReference type="ARBA" id="ARBA00022777"/>
    </source>
</evidence>
<feature type="domain" description="Polyphosphate kinase C-terminal" evidence="11">
    <location>
        <begin position="359"/>
        <end position="524"/>
    </location>
</feature>
<keyword evidence="6" id="KW-0479">Metal-binding</keyword>
<keyword evidence="4 6" id="KW-0418">Kinase</keyword>
<protein>
    <recommendedName>
        <fullName evidence="6 7">Polyphosphate kinase</fullName>
        <ecNumber evidence="6 7">2.7.4.1</ecNumber>
    </recommendedName>
    <alternativeName>
        <fullName evidence="6">ATP-polyphosphate phosphotransferase</fullName>
    </alternativeName>
    <alternativeName>
        <fullName evidence="6">Polyphosphoric acid kinase</fullName>
    </alternativeName>
</protein>
<comment type="function">
    <text evidence="6 7">Catalyzes the reversible transfer of the terminal phosphate of ATP to form a long-chain polyphosphate (polyP).</text>
</comment>
<dbReference type="Proteomes" id="UP000251431">
    <property type="component" value="Unassembled WGS sequence"/>
</dbReference>
<keyword evidence="2 6" id="KW-0808">Transferase</keyword>
<accession>A0A2X0XP13</accession>
<dbReference type="NCBIfam" id="NF003921">
    <property type="entry name" value="PRK05443.2-2"/>
    <property type="match status" value="1"/>
</dbReference>
<dbReference type="NCBIfam" id="TIGR03705">
    <property type="entry name" value="poly_P_kin"/>
    <property type="match status" value="1"/>
</dbReference>
<feature type="domain" description="Polyphosphate kinase N-terminal" evidence="9">
    <location>
        <begin position="32"/>
        <end position="138"/>
    </location>
</feature>
<dbReference type="PANTHER" id="PTHR30218:SF0">
    <property type="entry name" value="POLYPHOSPHATE KINASE"/>
    <property type="match status" value="1"/>
</dbReference>
<dbReference type="GO" id="GO:0008976">
    <property type="term" value="F:polyphosphate kinase activity"/>
    <property type="evidence" value="ECO:0007669"/>
    <property type="project" value="UniProtKB-UniRule"/>
</dbReference>
<keyword evidence="6" id="KW-0460">Magnesium</keyword>
<evidence type="ECO:0000256" key="5">
    <source>
        <dbReference type="ARBA" id="ARBA00022840"/>
    </source>
</evidence>
<evidence type="ECO:0000259" key="8">
    <source>
        <dbReference type="Pfam" id="PF02503"/>
    </source>
</evidence>
<dbReference type="AlphaFoldDB" id="A0A2X0XP13"/>
<dbReference type="CDD" id="cd09165">
    <property type="entry name" value="PLDc_PaPPK1_C1_like"/>
    <property type="match status" value="1"/>
</dbReference>
<evidence type="ECO:0000256" key="3">
    <source>
        <dbReference type="ARBA" id="ARBA00022741"/>
    </source>
</evidence>
<evidence type="ECO:0000259" key="9">
    <source>
        <dbReference type="Pfam" id="PF13089"/>
    </source>
</evidence>
<dbReference type="PANTHER" id="PTHR30218">
    <property type="entry name" value="POLYPHOSPHATE KINASE"/>
    <property type="match status" value="1"/>
</dbReference>
<dbReference type="InterPro" id="IPR003414">
    <property type="entry name" value="PP_kinase"/>
</dbReference>
<dbReference type="NCBIfam" id="NF003920">
    <property type="entry name" value="PRK05443.2-1"/>
    <property type="match status" value="1"/>
</dbReference>
<dbReference type="STRING" id="1421.A2J09_00225"/>
<feature type="active site" description="Phosphohistidine intermediate" evidence="6">
    <location>
        <position position="463"/>
    </location>
</feature>
<evidence type="ECO:0000256" key="7">
    <source>
        <dbReference type="RuleBase" id="RU003800"/>
    </source>
</evidence>
<name>A0A2X0XP13_9BACI</name>
<dbReference type="HAMAP" id="MF_00347">
    <property type="entry name" value="Polyphosphate_kinase"/>
    <property type="match status" value="1"/>
</dbReference>
<dbReference type="GO" id="GO:0006799">
    <property type="term" value="P:polyphosphate biosynthetic process"/>
    <property type="evidence" value="ECO:0007669"/>
    <property type="project" value="UniProtKB-UniRule"/>
</dbReference>
<comment type="similarity">
    <text evidence="6 7">Belongs to the polyphosphate kinase 1 (PPK1) family.</text>
</comment>
<dbReference type="Pfam" id="PF13089">
    <property type="entry name" value="PP_kinase_N"/>
    <property type="match status" value="1"/>
</dbReference>
<feature type="domain" description="Polyphosphate kinase middle" evidence="8">
    <location>
        <begin position="147"/>
        <end position="330"/>
    </location>
</feature>
<keyword evidence="3 6" id="KW-0547">Nucleotide-binding</keyword>
<evidence type="ECO:0000259" key="10">
    <source>
        <dbReference type="Pfam" id="PF13090"/>
    </source>
</evidence>
<feature type="binding site" evidence="6">
    <location>
        <position position="620"/>
    </location>
    <ligand>
        <name>ATP</name>
        <dbReference type="ChEBI" id="CHEBI:30616"/>
    </ligand>
</feature>
<dbReference type="GO" id="GO:0009358">
    <property type="term" value="C:polyphosphate kinase complex"/>
    <property type="evidence" value="ECO:0007669"/>
    <property type="project" value="InterPro"/>
</dbReference>
<sequence length="718" mass="82453">MTTEVTKNELHGEEFSENYNLLLEEIAKPQYYNNRELSWLAFNERVLEEAEDINNPLLERLKFLAIFSSNLDEFFMVRVAGLQDQVRAGFHKPENKSGLTPKEQLAKIAERTQALVRRQTEVYRHLIYDLLPQHNVHIADMKDLNSKQKSFINEMFAETIFPVLTPVAVDAYRPFPTLLGKTLNLLVLLEQDESDLESREKVAIVQVPSVLDRYIKVPSEEGKTVVVLLEDVIVAHIEKLFYGYSVKSAQAFRLTRNADLTIHEEGARDLLVEIEKELKKRKWGVGSRLEVRVGEMNEEVLQYLLDEFEIEESDVFHIDGPLDLTFMFSFVKGISVGREHLEYESFIPQPPLDLQSDENIFEKALQQDIFFHHPYESFAPIVDFISEAAVNPNVLAIKQTLYRVSGNSPIIQALKLAAENGKQVTVLVELKARFDEENNVHWAKQLEQAGCLVIYGMNNLKTHSKITLVVSRRNGKIERFVHLGTGNYNDATAKIYTDMGIITTDKEFGIDATNFFNYLSGYTEKPTFNHLVVAPFDIRDEFIRLMDEEIACHKKYGNGFIRAKMNSLTDKDLMMKLYEASIAGVKVELIIRGICCIRPGIPGISENITVTSIVGRFLEHSRIYWFHHNGENKVYLSSADMMTRNMIKRVEILFPVYASEAKTRIIDIMNAQLMDTAKARIQDSNGKYHYKEFDRSEDPLNSQEIFLKDALKPTLDEE</sequence>
<dbReference type="Gene3D" id="3.30.870.10">
    <property type="entry name" value="Endonuclease Chain A"/>
    <property type="match status" value="2"/>
</dbReference>
<dbReference type="InterPro" id="IPR025198">
    <property type="entry name" value="PPK_N_dom"/>
</dbReference>
<dbReference type="Gene3D" id="1.20.58.310">
    <property type="entry name" value="Polyphosphate kinase N-terminal domain"/>
    <property type="match status" value="1"/>
</dbReference>
<dbReference type="EC" id="2.7.4.1" evidence="6 7"/>
<evidence type="ECO:0000256" key="2">
    <source>
        <dbReference type="ARBA" id="ARBA00022679"/>
    </source>
</evidence>
<evidence type="ECO:0000259" key="11">
    <source>
        <dbReference type="Pfam" id="PF17941"/>
    </source>
</evidence>
<dbReference type="NCBIfam" id="NF003918">
    <property type="entry name" value="PRK05443.1-2"/>
    <property type="match status" value="1"/>
</dbReference>
<dbReference type="GO" id="GO:0046872">
    <property type="term" value="F:metal ion binding"/>
    <property type="evidence" value="ECO:0007669"/>
    <property type="project" value="UniProtKB-KW"/>
</dbReference>
<evidence type="ECO:0000256" key="1">
    <source>
        <dbReference type="ARBA" id="ARBA00022553"/>
    </source>
</evidence>
<dbReference type="RefSeq" id="WP_048391988.1">
    <property type="nucleotide sequence ID" value="NZ_CANLUV010000001.1"/>
</dbReference>
<dbReference type="GO" id="GO:0005524">
    <property type="term" value="F:ATP binding"/>
    <property type="evidence" value="ECO:0007669"/>
    <property type="project" value="UniProtKB-KW"/>
</dbReference>
<dbReference type="SUPFAM" id="SSF140356">
    <property type="entry name" value="PPK N-terminal domain-like"/>
    <property type="match status" value="1"/>
</dbReference>
<dbReference type="Gene3D" id="3.30.1840.10">
    <property type="entry name" value="Polyphosphate kinase middle domain"/>
    <property type="match status" value="1"/>
</dbReference>
<dbReference type="InterPro" id="IPR041108">
    <property type="entry name" value="PP_kinase_C_1"/>
</dbReference>
<dbReference type="NCBIfam" id="NF003917">
    <property type="entry name" value="PRK05443.1-1"/>
    <property type="match status" value="1"/>
</dbReference>